<dbReference type="GO" id="GO:0016787">
    <property type="term" value="F:hydrolase activity"/>
    <property type="evidence" value="ECO:0007669"/>
    <property type="project" value="UniProtKB-KW"/>
</dbReference>
<evidence type="ECO:0000256" key="2">
    <source>
        <dbReference type="ARBA" id="ARBA00004123"/>
    </source>
</evidence>
<dbReference type="Pfam" id="PF13359">
    <property type="entry name" value="DDE_Tnp_4"/>
    <property type="match status" value="1"/>
</dbReference>
<name>A0AAD9XUL3_9ROSI</name>
<keyword evidence="4" id="KW-0540">Nuclease</keyword>
<dbReference type="AlphaFoldDB" id="A0AAD9XUL3"/>
<comment type="similarity">
    <text evidence="3">Belongs to the HARBI1 family.</text>
</comment>
<comment type="subcellular location">
    <subcellularLocation>
        <location evidence="2">Nucleus</location>
    </subcellularLocation>
</comment>
<feature type="domain" description="DDE Tnp4" evidence="8">
    <location>
        <begin position="8"/>
        <end position="82"/>
    </location>
</feature>
<evidence type="ECO:0000313" key="10">
    <source>
        <dbReference type="Proteomes" id="UP001280121"/>
    </source>
</evidence>
<evidence type="ECO:0000256" key="1">
    <source>
        <dbReference type="ARBA" id="ARBA00001968"/>
    </source>
</evidence>
<dbReference type="InterPro" id="IPR045249">
    <property type="entry name" value="HARBI1-like"/>
</dbReference>
<proteinExistence type="inferred from homology"/>
<keyword evidence="5" id="KW-0479">Metal-binding</keyword>
<evidence type="ECO:0000256" key="5">
    <source>
        <dbReference type="ARBA" id="ARBA00022723"/>
    </source>
</evidence>
<evidence type="ECO:0000256" key="6">
    <source>
        <dbReference type="ARBA" id="ARBA00022801"/>
    </source>
</evidence>
<comment type="cofactor">
    <cofactor evidence="1">
        <name>a divalent metal cation</name>
        <dbReference type="ChEBI" id="CHEBI:60240"/>
    </cofactor>
</comment>
<dbReference type="Proteomes" id="UP001280121">
    <property type="component" value="Unassembled WGS sequence"/>
</dbReference>
<protein>
    <recommendedName>
        <fullName evidence="8">DDE Tnp4 domain-containing protein</fullName>
    </recommendedName>
</protein>
<keyword evidence="7" id="KW-0539">Nucleus</keyword>
<evidence type="ECO:0000256" key="7">
    <source>
        <dbReference type="ARBA" id="ARBA00023242"/>
    </source>
</evidence>
<reference evidence="9" key="1">
    <citation type="journal article" date="2023" name="Plant J.">
        <title>Genome sequences and population genomics provide insights into the demographic history, inbreeding, and mutation load of two 'living fossil' tree species of Dipteronia.</title>
        <authorList>
            <person name="Feng Y."/>
            <person name="Comes H.P."/>
            <person name="Chen J."/>
            <person name="Zhu S."/>
            <person name="Lu R."/>
            <person name="Zhang X."/>
            <person name="Li P."/>
            <person name="Qiu J."/>
            <person name="Olsen K.M."/>
            <person name="Qiu Y."/>
        </authorList>
    </citation>
    <scope>NUCLEOTIDE SEQUENCE</scope>
    <source>
        <strain evidence="9">KIB01</strain>
    </source>
</reference>
<dbReference type="InterPro" id="IPR027806">
    <property type="entry name" value="HARBI1_dom"/>
</dbReference>
<dbReference type="EMBL" id="JANJYI010000001">
    <property type="protein sequence ID" value="KAK2666089.1"/>
    <property type="molecule type" value="Genomic_DNA"/>
</dbReference>
<comment type="caution">
    <text evidence="9">The sequence shown here is derived from an EMBL/GenBank/DDBJ whole genome shotgun (WGS) entry which is preliminary data.</text>
</comment>
<evidence type="ECO:0000256" key="4">
    <source>
        <dbReference type="ARBA" id="ARBA00022722"/>
    </source>
</evidence>
<evidence type="ECO:0000259" key="8">
    <source>
        <dbReference type="Pfam" id="PF13359"/>
    </source>
</evidence>
<dbReference type="PANTHER" id="PTHR22930:SF268">
    <property type="entry name" value="NUCLEASE HARBI1"/>
    <property type="match status" value="1"/>
</dbReference>
<dbReference type="GO" id="GO:0004518">
    <property type="term" value="F:nuclease activity"/>
    <property type="evidence" value="ECO:0007669"/>
    <property type="project" value="UniProtKB-KW"/>
</dbReference>
<sequence>MLQSGLITPYRGERYHLKEYSTLAPKNYQELFNLRHASLHNVIERAFEVLKKRFPIISTGTESHFPARTLTKIILACCILYNYLVGVDPDEQILREVDQELWNSEPQSEDIYSRGKDNEDARLGAAIRDEIAKMMWQGYIQQRQ</sequence>
<evidence type="ECO:0000313" key="9">
    <source>
        <dbReference type="EMBL" id="KAK2666089.1"/>
    </source>
</evidence>
<accession>A0AAD9XUL3</accession>
<keyword evidence="10" id="KW-1185">Reference proteome</keyword>
<organism evidence="9 10">
    <name type="scientific">Dipteronia dyeriana</name>
    <dbReference type="NCBI Taxonomy" id="168575"/>
    <lineage>
        <taxon>Eukaryota</taxon>
        <taxon>Viridiplantae</taxon>
        <taxon>Streptophyta</taxon>
        <taxon>Embryophyta</taxon>
        <taxon>Tracheophyta</taxon>
        <taxon>Spermatophyta</taxon>
        <taxon>Magnoliopsida</taxon>
        <taxon>eudicotyledons</taxon>
        <taxon>Gunneridae</taxon>
        <taxon>Pentapetalae</taxon>
        <taxon>rosids</taxon>
        <taxon>malvids</taxon>
        <taxon>Sapindales</taxon>
        <taxon>Sapindaceae</taxon>
        <taxon>Hippocastanoideae</taxon>
        <taxon>Acereae</taxon>
        <taxon>Dipteronia</taxon>
    </lineage>
</organism>
<dbReference type="GO" id="GO:0005634">
    <property type="term" value="C:nucleus"/>
    <property type="evidence" value="ECO:0007669"/>
    <property type="project" value="UniProtKB-SubCell"/>
</dbReference>
<dbReference type="GO" id="GO:0046872">
    <property type="term" value="F:metal ion binding"/>
    <property type="evidence" value="ECO:0007669"/>
    <property type="project" value="UniProtKB-KW"/>
</dbReference>
<keyword evidence="6" id="KW-0378">Hydrolase</keyword>
<gene>
    <name evidence="9" type="ORF">Ddye_004663</name>
</gene>
<dbReference type="PANTHER" id="PTHR22930">
    <property type="match status" value="1"/>
</dbReference>
<evidence type="ECO:0000256" key="3">
    <source>
        <dbReference type="ARBA" id="ARBA00006958"/>
    </source>
</evidence>